<evidence type="ECO:0000256" key="10">
    <source>
        <dbReference type="ARBA" id="ARBA00049248"/>
    </source>
</evidence>
<dbReference type="EC" id="1.14.13.196" evidence="4"/>
<sequence length="429" mass="47166">MSSMAHSAKPLEPVSSSVASAATALYDLVCIGFGPAQLATAIANRETKPPSSVLFLERKPSFSWHSGKHGARTRLEGPFIYDLATLRNPRSAFSYANYLLARNRLIEFANSDRLNPLRIEFEDYLKWCAEHFKDQVRYSSEVVKVVPILSGDVVSAWQVAVRDENGAVSFFRAKSILAPSPASSNRSRMPPPVPVDFLAGERIISMDDYQSRRNELRGTAEPRLNVAVMGAGQRTAEIVDDLLSCPRLGNITLVTEDESLVPLQALAEQEPARPQLCSIWAKPSGNQKASIPEASELVQTIYMRAYEKQVASRGQYTLRVVVGKEAAERCSLAHFIIRDTRDDASLSTGLLQSLDKLALGCRPKGDSLEEVQFKRDAVDAGCRVFLMSANTEGGRSLAKDIAVMAGHVVKLVSQKVETRRDDVIAQARM</sequence>
<gene>
    <name evidence="11" type="ORF">JI435_143640</name>
</gene>
<dbReference type="PANTHER" id="PTHR42802:SF1">
    <property type="entry name" value="L-ORNITHINE N(5)-MONOOXYGENASE"/>
    <property type="match status" value="1"/>
</dbReference>
<evidence type="ECO:0000256" key="3">
    <source>
        <dbReference type="ARBA" id="ARBA00007588"/>
    </source>
</evidence>
<evidence type="ECO:0000313" key="11">
    <source>
        <dbReference type="EMBL" id="QRC99453.1"/>
    </source>
</evidence>
<protein>
    <recommendedName>
        <fullName evidence="4">L-ornithine N(5)-monooxygenase [NAD(P)H]</fullName>
        <ecNumber evidence="4">1.14.13.196</ecNumber>
    </recommendedName>
</protein>
<evidence type="ECO:0000256" key="2">
    <source>
        <dbReference type="ARBA" id="ARBA00004924"/>
    </source>
</evidence>
<dbReference type="VEuPathDB" id="FungiDB:JI435_143640"/>
<keyword evidence="12" id="KW-1185">Reference proteome</keyword>
<dbReference type="SUPFAM" id="SSF51905">
    <property type="entry name" value="FAD/NAD(P)-binding domain"/>
    <property type="match status" value="1"/>
</dbReference>
<dbReference type="GO" id="GO:0004497">
    <property type="term" value="F:monooxygenase activity"/>
    <property type="evidence" value="ECO:0007669"/>
    <property type="project" value="UniProtKB-KW"/>
</dbReference>
<dbReference type="AlphaFoldDB" id="A0A7U2F879"/>
<keyword evidence="11" id="KW-0503">Monooxygenase</keyword>
<proteinExistence type="inferred from homology"/>
<evidence type="ECO:0000256" key="9">
    <source>
        <dbReference type="ARBA" id="ARBA00047598"/>
    </source>
</evidence>
<evidence type="ECO:0000256" key="8">
    <source>
        <dbReference type="ARBA" id="ARBA00023002"/>
    </source>
</evidence>
<dbReference type="InterPro" id="IPR036188">
    <property type="entry name" value="FAD/NAD-bd_sf"/>
</dbReference>
<keyword evidence="8" id="KW-0560">Oxidoreductase</keyword>
<evidence type="ECO:0000256" key="5">
    <source>
        <dbReference type="ARBA" id="ARBA00022630"/>
    </source>
</evidence>
<comment type="pathway">
    <text evidence="2">Siderophore biosynthesis.</text>
</comment>
<name>A0A7U2F879_PHANO</name>
<evidence type="ECO:0000256" key="7">
    <source>
        <dbReference type="ARBA" id="ARBA00022857"/>
    </source>
</evidence>
<dbReference type="Pfam" id="PF13434">
    <property type="entry name" value="Lys_Orn_oxgnase"/>
    <property type="match status" value="1"/>
</dbReference>
<dbReference type="Proteomes" id="UP000663193">
    <property type="component" value="Chromosome 9"/>
</dbReference>
<keyword evidence="7" id="KW-0521">NADP</keyword>
<comment type="similarity">
    <text evidence="3">Belongs to the lysine N(6)-hydroxylase/L-ornithine N(5)-oxygenase family.</text>
</comment>
<dbReference type="OMA" id="MESPFMY"/>
<dbReference type="KEGG" id="pno:SNOG_14364"/>
<dbReference type="EMBL" id="CP069031">
    <property type="protein sequence ID" value="QRC99453.1"/>
    <property type="molecule type" value="Genomic_DNA"/>
</dbReference>
<evidence type="ECO:0000256" key="4">
    <source>
        <dbReference type="ARBA" id="ARBA00012881"/>
    </source>
</evidence>
<evidence type="ECO:0000256" key="1">
    <source>
        <dbReference type="ARBA" id="ARBA00001974"/>
    </source>
</evidence>
<comment type="catalytic activity">
    <reaction evidence="10">
        <text>L-ornithine + NADH + O2 = N(5)-hydroxy-L-ornithine + NAD(+) + H2O</text>
        <dbReference type="Rhea" id="RHEA:41512"/>
        <dbReference type="ChEBI" id="CHEBI:15377"/>
        <dbReference type="ChEBI" id="CHEBI:15379"/>
        <dbReference type="ChEBI" id="CHEBI:46911"/>
        <dbReference type="ChEBI" id="CHEBI:57540"/>
        <dbReference type="ChEBI" id="CHEBI:57945"/>
        <dbReference type="ChEBI" id="CHEBI:78275"/>
        <dbReference type="EC" id="1.14.13.196"/>
    </reaction>
</comment>
<dbReference type="InterPro" id="IPR025700">
    <property type="entry name" value="Lys/Orn_oxygenase"/>
</dbReference>
<dbReference type="PANTHER" id="PTHR42802">
    <property type="entry name" value="MONOOXYGENASE"/>
    <property type="match status" value="1"/>
</dbReference>
<dbReference type="RefSeq" id="XP_001804554.1">
    <property type="nucleotide sequence ID" value="XM_001804502.1"/>
</dbReference>
<comment type="cofactor">
    <cofactor evidence="1">
        <name>FAD</name>
        <dbReference type="ChEBI" id="CHEBI:57692"/>
    </cofactor>
</comment>
<accession>A0A7U2F879</accession>
<evidence type="ECO:0000256" key="6">
    <source>
        <dbReference type="ARBA" id="ARBA00022827"/>
    </source>
</evidence>
<keyword evidence="5" id="KW-0285">Flavoprotein</keyword>
<evidence type="ECO:0000313" key="12">
    <source>
        <dbReference type="Proteomes" id="UP000663193"/>
    </source>
</evidence>
<keyword evidence="6" id="KW-0274">FAD</keyword>
<reference evidence="12" key="1">
    <citation type="journal article" date="2021" name="BMC Genomics">
        <title>Chromosome-level genome assembly and manually-curated proteome of model necrotroph Parastagonospora nodorum Sn15 reveals a genome-wide trove of candidate effector homologs, and redundancy of virulence-related functions within an accessory chromosome.</title>
        <authorList>
            <person name="Bertazzoni S."/>
            <person name="Jones D.A.B."/>
            <person name="Phan H.T."/>
            <person name="Tan K.-C."/>
            <person name="Hane J.K."/>
        </authorList>
    </citation>
    <scope>NUCLEOTIDE SEQUENCE [LARGE SCALE GENOMIC DNA]</scope>
    <source>
        <strain evidence="12">SN15 / ATCC MYA-4574 / FGSC 10173)</strain>
    </source>
</reference>
<comment type="catalytic activity">
    <reaction evidence="9">
        <text>L-ornithine + NADPH + O2 = N(5)-hydroxy-L-ornithine + NADP(+) + H2O</text>
        <dbReference type="Rhea" id="RHEA:41508"/>
        <dbReference type="ChEBI" id="CHEBI:15377"/>
        <dbReference type="ChEBI" id="CHEBI:15379"/>
        <dbReference type="ChEBI" id="CHEBI:46911"/>
        <dbReference type="ChEBI" id="CHEBI:57783"/>
        <dbReference type="ChEBI" id="CHEBI:58349"/>
        <dbReference type="ChEBI" id="CHEBI:78275"/>
        <dbReference type="EC" id="1.14.13.196"/>
    </reaction>
</comment>
<dbReference type="OrthoDB" id="3519933at2759"/>
<dbReference type="Gene3D" id="3.50.50.60">
    <property type="entry name" value="FAD/NAD(P)-binding domain"/>
    <property type="match status" value="1"/>
</dbReference>
<organism evidence="11 12">
    <name type="scientific">Phaeosphaeria nodorum (strain SN15 / ATCC MYA-4574 / FGSC 10173)</name>
    <name type="common">Glume blotch fungus</name>
    <name type="synonym">Parastagonospora nodorum</name>
    <dbReference type="NCBI Taxonomy" id="321614"/>
    <lineage>
        <taxon>Eukaryota</taxon>
        <taxon>Fungi</taxon>
        <taxon>Dikarya</taxon>
        <taxon>Ascomycota</taxon>
        <taxon>Pezizomycotina</taxon>
        <taxon>Dothideomycetes</taxon>
        <taxon>Pleosporomycetidae</taxon>
        <taxon>Pleosporales</taxon>
        <taxon>Pleosporineae</taxon>
        <taxon>Phaeosphaeriaceae</taxon>
        <taxon>Parastagonospora</taxon>
    </lineage>
</organism>